<comment type="caution">
    <text evidence="2">The sequence shown here is derived from an EMBL/GenBank/DDBJ whole genome shotgun (WGS) entry which is preliminary data.</text>
</comment>
<dbReference type="AlphaFoldDB" id="A0A8K0XJS8"/>
<protein>
    <recommendedName>
        <fullName evidence="1">Methyltransferase FkbM domain-containing protein</fullName>
    </recommendedName>
</protein>
<evidence type="ECO:0000313" key="3">
    <source>
        <dbReference type="Proteomes" id="UP000813824"/>
    </source>
</evidence>
<dbReference type="Pfam" id="PF05050">
    <property type="entry name" value="Methyltransf_21"/>
    <property type="match status" value="1"/>
</dbReference>
<accession>A0A8K0XJS8</accession>
<keyword evidence="3" id="KW-1185">Reference proteome</keyword>
<dbReference type="InterPro" id="IPR006342">
    <property type="entry name" value="FkbM_mtfrase"/>
</dbReference>
<dbReference type="PANTHER" id="PTHR32026:SF10">
    <property type="entry name" value="METHYLTRANSFERASE-LIKE PROTEIN 24-RELATED"/>
    <property type="match status" value="1"/>
</dbReference>
<dbReference type="EMBL" id="JAEVFJ010000063">
    <property type="protein sequence ID" value="KAH8077514.1"/>
    <property type="molecule type" value="Genomic_DNA"/>
</dbReference>
<proteinExistence type="predicted"/>
<dbReference type="InterPro" id="IPR026913">
    <property type="entry name" value="METTL24"/>
</dbReference>
<gene>
    <name evidence="2" type="ORF">BXZ70DRAFT_1012929</name>
</gene>
<dbReference type="Proteomes" id="UP000813824">
    <property type="component" value="Unassembled WGS sequence"/>
</dbReference>
<reference evidence="2" key="1">
    <citation type="journal article" date="2021" name="New Phytol.">
        <title>Evolutionary innovations through gain and loss of genes in the ectomycorrhizal Boletales.</title>
        <authorList>
            <person name="Wu G."/>
            <person name="Miyauchi S."/>
            <person name="Morin E."/>
            <person name="Kuo A."/>
            <person name="Drula E."/>
            <person name="Varga T."/>
            <person name="Kohler A."/>
            <person name="Feng B."/>
            <person name="Cao Y."/>
            <person name="Lipzen A."/>
            <person name="Daum C."/>
            <person name="Hundley H."/>
            <person name="Pangilinan J."/>
            <person name="Johnson J."/>
            <person name="Barry K."/>
            <person name="LaButti K."/>
            <person name="Ng V."/>
            <person name="Ahrendt S."/>
            <person name="Min B."/>
            <person name="Choi I.G."/>
            <person name="Park H."/>
            <person name="Plett J.M."/>
            <person name="Magnuson J."/>
            <person name="Spatafora J.W."/>
            <person name="Nagy L.G."/>
            <person name="Henrissat B."/>
            <person name="Grigoriev I.V."/>
            <person name="Yang Z.L."/>
            <person name="Xu J."/>
            <person name="Martin F.M."/>
        </authorList>
    </citation>
    <scope>NUCLEOTIDE SEQUENCE</scope>
    <source>
        <strain evidence="2">KKN 215</strain>
    </source>
</reference>
<organism evidence="2 3">
    <name type="scientific">Cristinia sonorae</name>
    <dbReference type="NCBI Taxonomy" id="1940300"/>
    <lineage>
        <taxon>Eukaryota</taxon>
        <taxon>Fungi</taxon>
        <taxon>Dikarya</taxon>
        <taxon>Basidiomycota</taxon>
        <taxon>Agaricomycotina</taxon>
        <taxon>Agaricomycetes</taxon>
        <taxon>Agaricomycetidae</taxon>
        <taxon>Agaricales</taxon>
        <taxon>Pleurotineae</taxon>
        <taxon>Stephanosporaceae</taxon>
        <taxon>Cristinia</taxon>
    </lineage>
</organism>
<dbReference type="OrthoDB" id="10006218at2759"/>
<dbReference type="PANTHER" id="PTHR32026">
    <property type="entry name" value="METHYLTRANSFERASE-LIKE PROTEIN 24"/>
    <property type="match status" value="1"/>
</dbReference>
<evidence type="ECO:0000259" key="1">
    <source>
        <dbReference type="Pfam" id="PF05050"/>
    </source>
</evidence>
<feature type="domain" description="Methyltransferase FkbM" evidence="1">
    <location>
        <begin position="139"/>
        <end position="214"/>
    </location>
</feature>
<name>A0A8K0XJS8_9AGAR</name>
<evidence type="ECO:0000313" key="2">
    <source>
        <dbReference type="EMBL" id="KAH8077514.1"/>
    </source>
</evidence>
<sequence length="263" mass="29728">MADFATAVAKHPRCSVVLTFLLALLTFLLIAHPSYDATRLPARGMGIDYFRSRVSLQPLQAILAEQEGLCNSHLRRREGLVKKYGHTADRIEAYVNSLISRQKANSTHFGTFLLPRSSALMALSVLATLVTAPEKCGQMDAQEFPAGKRPQIIDVLKVDVEGSEFESLEPFFRDYINLGEVLPVGQMQIEIHAMESSGYGTFVSMKFRKWWEDMEKVGLRPFWTEPNMVYYMSIVRGARPDLGEYSFMNIRGEHALVSDKWNS</sequence>